<reference evidence="1" key="1">
    <citation type="journal article" date="2014" name="Front. Microbiol.">
        <title>High frequency of phylogenetically diverse reductive dehalogenase-homologous genes in deep subseafloor sedimentary metagenomes.</title>
        <authorList>
            <person name="Kawai M."/>
            <person name="Futagami T."/>
            <person name="Toyoda A."/>
            <person name="Takaki Y."/>
            <person name="Nishi S."/>
            <person name="Hori S."/>
            <person name="Arai W."/>
            <person name="Tsubouchi T."/>
            <person name="Morono Y."/>
            <person name="Uchiyama I."/>
            <person name="Ito T."/>
            <person name="Fujiyama A."/>
            <person name="Inagaki F."/>
            <person name="Takami H."/>
        </authorList>
    </citation>
    <scope>NUCLEOTIDE SEQUENCE</scope>
    <source>
        <strain evidence="1">Expedition CK06-06</strain>
    </source>
</reference>
<gene>
    <name evidence="1" type="ORF">S01H4_44086</name>
</gene>
<dbReference type="AlphaFoldDB" id="X1D670"/>
<sequence>MKDEQKVVLAEQKDVIKTFTLVHGGSKEPPHQKEWRILWCNVQHISGTNSELRVDTNQKEGLKTQLAYLFHKLAADATLMYVLTDMIGLRIIPSWGITFTGTLGIVDSYAVFQIVEKTFYPY</sequence>
<comment type="caution">
    <text evidence="1">The sequence shown here is derived from an EMBL/GenBank/DDBJ whole genome shotgun (WGS) entry which is preliminary data.</text>
</comment>
<proteinExistence type="predicted"/>
<name>X1D670_9ZZZZ</name>
<protein>
    <submittedName>
        <fullName evidence="1">Uncharacterized protein</fullName>
    </submittedName>
</protein>
<accession>X1D670</accession>
<evidence type="ECO:0000313" key="1">
    <source>
        <dbReference type="EMBL" id="GAH03785.1"/>
    </source>
</evidence>
<dbReference type="EMBL" id="BART01024397">
    <property type="protein sequence ID" value="GAH03785.1"/>
    <property type="molecule type" value="Genomic_DNA"/>
</dbReference>
<organism evidence="1">
    <name type="scientific">marine sediment metagenome</name>
    <dbReference type="NCBI Taxonomy" id="412755"/>
    <lineage>
        <taxon>unclassified sequences</taxon>
        <taxon>metagenomes</taxon>
        <taxon>ecological metagenomes</taxon>
    </lineage>
</organism>